<feature type="chain" id="PRO_5045242315" description="Photosystem I reaction center subunit II, chloroplastic" evidence="8">
    <location>
        <begin position="17"/>
        <end position="206"/>
    </location>
</feature>
<accession>A0ABP0TWB8</accession>
<evidence type="ECO:0000256" key="8">
    <source>
        <dbReference type="SAM" id="SignalP"/>
    </source>
</evidence>
<feature type="signal peptide" evidence="8">
    <location>
        <begin position="1"/>
        <end position="16"/>
    </location>
</feature>
<dbReference type="Pfam" id="PF02531">
    <property type="entry name" value="PsaD"/>
    <property type="match status" value="1"/>
</dbReference>
<evidence type="ECO:0000256" key="2">
    <source>
        <dbReference type="ARBA" id="ARBA00009926"/>
    </source>
</evidence>
<evidence type="ECO:0000256" key="6">
    <source>
        <dbReference type="ARBA" id="ARBA00040353"/>
    </source>
</evidence>
<keyword evidence="4 7" id="KW-0603">Photosystem I</keyword>
<sequence>MAALAAASAVMSVAVAAPVASSSTFVSKSGSSGLKVSKFQGRKLGVCNGASRVTMAATEEAPSGFTPPQLKADTPSPIFGGNTGGLLRQAQEEEFYVITWDSPKEQIFELPTAGAAIMRSGPNLLKFARKEQCLALGTKLRTKFKINYQFYRVFPNGEVQYLHPKDGVYPEKVNPGRSGVGINYRNIGKNANPAEIKFSGKPAYDL</sequence>
<organism evidence="9 10">
    <name type="scientific">Sphagnum troendelagicum</name>
    <dbReference type="NCBI Taxonomy" id="128251"/>
    <lineage>
        <taxon>Eukaryota</taxon>
        <taxon>Viridiplantae</taxon>
        <taxon>Streptophyta</taxon>
        <taxon>Embryophyta</taxon>
        <taxon>Bryophyta</taxon>
        <taxon>Sphagnophytina</taxon>
        <taxon>Sphagnopsida</taxon>
        <taxon>Sphagnales</taxon>
        <taxon>Sphagnaceae</taxon>
        <taxon>Sphagnum</taxon>
    </lineage>
</organism>
<proteinExistence type="inferred from homology"/>
<evidence type="ECO:0000256" key="1">
    <source>
        <dbReference type="ARBA" id="ARBA00004185"/>
    </source>
</evidence>
<comment type="function">
    <text evidence="5">PsaD can form complexes with ferredoxin and ferredoxin-oxidoreductase in photosystem I (PS I) reaction center. PSAD may encode the ferredoxin-docking protein.</text>
</comment>
<dbReference type="InterPro" id="IPR003685">
    <property type="entry name" value="PsaD"/>
</dbReference>
<keyword evidence="3 7" id="KW-0602">Photosynthesis</keyword>
<protein>
    <recommendedName>
        <fullName evidence="6 7">Photosystem I reaction center subunit II, chloroplastic</fullName>
    </recommendedName>
</protein>
<dbReference type="Proteomes" id="UP001497512">
    <property type="component" value="Chromosome 15"/>
</dbReference>
<comment type="subcellular location">
    <subcellularLocation>
        <location evidence="1 7">Plastid</location>
        <location evidence="1 7">Chloroplast thylakoid membrane</location>
        <topology evidence="1 7">Peripheral membrane protein</topology>
        <orientation evidence="1 7">Stromal side</orientation>
    </subcellularLocation>
</comment>
<comment type="similarity">
    <text evidence="2 7">Belongs to the PsaD family.</text>
</comment>
<evidence type="ECO:0000256" key="7">
    <source>
        <dbReference type="RuleBase" id="RU368104"/>
    </source>
</evidence>
<dbReference type="InterPro" id="IPR036579">
    <property type="entry name" value="PsaD_sf"/>
</dbReference>
<reference evidence="9" key="1">
    <citation type="submission" date="2024-02" db="EMBL/GenBank/DDBJ databases">
        <authorList>
            <consortium name="ELIXIR-Norway"/>
            <consortium name="Elixir Norway"/>
        </authorList>
    </citation>
    <scope>NUCLEOTIDE SEQUENCE</scope>
</reference>
<keyword evidence="10" id="KW-1185">Reference proteome</keyword>
<dbReference type="PANTHER" id="PTHR31982:SF5">
    <property type="entry name" value="PHOTOSYSTEM I REACTION CENTER SUBUNIT II, CHLOROPLASTIC"/>
    <property type="match status" value="1"/>
</dbReference>
<name>A0ABP0TWB8_9BRYO</name>
<gene>
    <name evidence="9" type="ORF">CSSPTR1EN2_LOCUS8486</name>
</gene>
<dbReference type="PANTHER" id="PTHR31982">
    <property type="entry name" value="PHOTOSYSTEM I REACTION CENTER SUBUNIT II-1, CHLOROPLASTIC-RELATED"/>
    <property type="match status" value="1"/>
</dbReference>
<evidence type="ECO:0000256" key="5">
    <source>
        <dbReference type="ARBA" id="ARBA00025555"/>
    </source>
</evidence>
<evidence type="ECO:0000313" key="10">
    <source>
        <dbReference type="Proteomes" id="UP001497512"/>
    </source>
</evidence>
<dbReference type="EMBL" id="OZ019907">
    <property type="protein sequence ID" value="CAK9206713.1"/>
    <property type="molecule type" value="Genomic_DNA"/>
</dbReference>
<keyword evidence="8" id="KW-0732">Signal</keyword>
<evidence type="ECO:0000256" key="4">
    <source>
        <dbReference type="ARBA" id="ARBA00022836"/>
    </source>
</evidence>
<evidence type="ECO:0000256" key="3">
    <source>
        <dbReference type="ARBA" id="ARBA00022531"/>
    </source>
</evidence>
<keyword evidence="7" id="KW-0793">Thylakoid</keyword>
<dbReference type="Gene3D" id="3.30.1470.10">
    <property type="entry name" value="Photosystem I PsaD, reaction center subunit II"/>
    <property type="match status" value="1"/>
</dbReference>
<evidence type="ECO:0000313" key="9">
    <source>
        <dbReference type="EMBL" id="CAK9206713.1"/>
    </source>
</evidence>
<dbReference type="SUPFAM" id="SSF64234">
    <property type="entry name" value="Photosystem I subunit PsaD"/>
    <property type="match status" value="1"/>
</dbReference>